<dbReference type="Proteomes" id="UP000270224">
    <property type="component" value="Unassembled WGS sequence"/>
</dbReference>
<protein>
    <submittedName>
        <fullName evidence="1">Uncharacterized protein</fullName>
    </submittedName>
</protein>
<reference evidence="2" key="2">
    <citation type="submission" date="2018-11" db="EMBL/GenBank/DDBJ databases">
        <title>Proposal to divide the Flavobacteriaceae and reorganize its genera based on Amino Acid Identity values calculated from whole genome sequences.</title>
        <authorList>
            <person name="Nicholson A.C."/>
            <person name="Gulvik C.A."/>
            <person name="Whitney A.M."/>
            <person name="Humrighouse B.W."/>
            <person name="Bell M."/>
            <person name="Holmens B."/>
            <person name="Steigerwalt A."/>
            <person name="Villarma A."/>
            <person name="Sheth M."/>
            <person name="Batra D."/>
            <person name="Pryor J."/>
            <person name="Bernardet J.-F."/>
            <person name="Hugo C."/>
            <person name="Kampfer P."/>
            <person name="Newman J."/>
            <person name="Mcquiston J.R."/>
        </authorList>
    </citation>
    <scope>NUCLEOTIDE SEQUENCE [LARGE SCALE GENOMIC DNA]</scope>
    <source>
        <strain evidence="2">H3056</strain>
    </source>
</reference>
<accession>A0A3N0WXV8</accession>
<gene>
    <name evidence="1" type="ORF">EGI11_03235</name>
</gene>
<dbReference type="AlphaFoldDB" id="A0A3N0WXV8"/>
<organism evidence="1 2">
    <name type="scientific">Kaistella daneshvariae</name>
    <dbReference type="NCBI Taxonomy" id="2487074"/>
    <lineage>
        <taxon>Bacteria</taxon>
        <taxon>Pseudomonadati</taxon>
        <taxon>Bacteroidota</taxon>
        <taxon>Flavobacteriia</taxon>
        <taxon>Flavobacteriales</taxon>
        <taxon>Weeksellaceae</taxon>
        <taxon>Chryseobacterium group</taxon>
        <taxon>Kaistella</taxon>
    </lineage>
</organism>
<proteinExistence type="predicted"/>
<comment type="caution">
    <text evidence="1">The sequence shown here is derived from an EMBL/GenBank/DDBJ whole genome shotgun (WGS) entry which is preliminary data.</text>
</comment>
<evidence type="ECO:0000313" key="2">
    <source>
        <dbReference type="Proteomes" id="UP000270224"/>
    </source>
</evidence>
<sequence length="144" mass="16596">MTISQLELVDFNRNQFESEKFPKLLVAALISIPGVQYESMTEEGQIGTAEVAVTLYCRDGWRDQHNGTTDPEHGLIEIDLLDEIAEKLQFLYGDNFAPLQQTNDEEQEVDMSGMFAYKQTFDTRIKRKIGRKYTTRSITHEKDI</sequence>
<name>A0A3N0WXV8_9FLAO</name>
<dbReference type="EMBL" id="RJUG01000002">
    <property type="protein sequence ID" value="ROI09785.1"/>
    <property type="molecule type" value="Genomic_DNA"/>
</dbReference>
<evidence type="ECO:0000313" key="1">
    <source>
        <dbReference type="EMBL" id="ROI09785.1"/>
    </source>
</evidence>
<reference evidence="2" key="1">
    <citation type="submission" date="2018-11" db="EMBL/GenBank/DDBJ databases">
        <title>Proposal to divide the Flavobacteriaceae and reorganize its genera based on Amino Acid Identity values calculated from whole genome sequences.</title>
        <authorList>
            <person name="Nicholson A.C."/>
            <person name="Gulvik C.A."/>
            <person name="Whitney A.M."/>
            <person name="Humrighouse B.W."/>
            <person name="Bell M."/>
            <person name="Holmes B."/>
            <person name="Steigerwalt A."/>
            <person name="Villarma A."/>
            <person name="Sheth M."/>
            <person name="Batra D."/>
            <person name="Pryor J."/>
            <person name="Bernardet J.-F."/>
            <person name="Hugo C."/>
            <person name="Kampfer P."/>
            <person name="Newman J."/>
            <person name="Mcquiston J.R."/>
        </authorList>
    </citation>
    <scope>NUCLEOTIDE SEQUENCE [LARGE SCALE GENOMIC DNA]</scope>
    <source>
        <strain evidence="2">H3056</strain>
    </source>
</reference>